<gene>
    <name evidence="2" type="ORF">ACFQE6_27305</name>
</gene>
<dbReference type="AlphaFoldDB" id="A0ABD5SVJ0"/>
<evidence type="ECO:0000313" key="3">
    <source>
        <dbReference type="Proteomes" id="UP001596383"/>
    </source>
</evidence>
<dbReference type="Pfam" id="PF01037">
    <property type="entry name" value="AsnC_trans_reg"/>
    <property type="match status" value="1"/>
</dbReference>
<dbReference type="Gene3D" id="3.30.70.920">
    <property type="match status" value="1"/>
</dbReference>
<organism evidence="2 3">
    <name type="scientific">Natrinema soli</name>
    <dbReference type="NCBI Taxonomy" id="1930624"/>
    <lineage>
        <taxon>Archaea</taxon>
        <taxon>Methanobacteriati</taxon>
        <taxon>Methanobacteriota</taxon>
        <taxon>Stenosarchaea group</taxon>
        <taxon>Halobacteria</taxon>
        <taxon>Halobacteriales</taxon>
        <taxon>Natrialbaceae</taxon>
        <taxon>Natrinema</taxon>
    </lineage>
</organism>
<sequence>MVDAYTMIDTATGTAEEVCQTLCDAEEVIDAHVLAGDFDVMVELTGDDSHDILETITDTVRPLEGVGTTRTYIRLD</sequence>
<evidence type="ECO:0000313" key="2">
    <source>
        <dbReference type="EMBL" id="MFC6768584.1"/>
    </source>
</evidence>
<dbReference type="InterPro" id="IPR011008">
    <property type="entry name" value="Dimeric_a/b-barrel"/>
</dbReference>
<feature type="domain" description="Transcription regulator AsnC/Lrp ligand binding" evidence="1">
    <location>
        <begin position="8"/>
        <end position="75"/>
    </location>
</feature>
<dbReference type="Proteomes" id="UP001596383">
    <property type="component" value="Unassembled WGS sequence"/>
</dbReference>
<reference evidence="2 3" key="1">
    <citation type="journal article" date="2019" name="Int. J. Syst. Evol. Microbiol.">
        <title>The Global Catalogue of Microorganisms (GCM) 10K type strain sequencing project: providing services to taxonomists for standard genome sequencing and annotation.</title>
        <authorList>
            <consortium name="The Broad Institute Genomics Platform"/>
            <consortium name="The Broad Institute Genome Sequencing Center for Infectious Disease"/>
            <person name="Wu L."/>
            <person name="Ma J."/>
        </authorList>
    </citation>
    <scope>NUCLEOTIDE SEQUENCE [LARGE SCALE GENOMIC DNA]</scope>
    <source>
        <strain evidence="2 3">LMG 29247</strain>
    </source>
</reference>
<proteinExistence type="predicted"/>
<dbReference type="RefSeq" id="WP_273741341.1">
    <property type="nucleotide sequence ID" value="NZ_JAQIVI010000590.1"/>
</dbReference>
<protein>
    <submittedName>
        <fullName evidence="2">Lrp/AsnC ligand binding domain-containing protein</fullName>
    </submittedName>
</protein>
<dbReference type="SUPFAM" id="SSF54909">
    <property type="entry name" value="Dimeric alpha+beta barrel"/>
    <property type="match status" value="1"/>
</dbReference>
<accession>A0ABD5SVJ0</accession>
<dbReference type="EMBL" id="JBHSWV010000590">
    <property type="protein sequence ID" value="MFC6768584.1"/>
    <property type="molecule type" value="Genomic_DNA"/>
</dbReference>
<name>A0ABD5SVJ0_9EURY</name>
<keyword evidence="3" id="KW-1185">Reference proteome</keyword>
<dbReference type="InterPro" id="IPR019887">
    <property type="entry name" value="Tscrpt_reg_AsnC/Lrp_C"/>
</dbReference>
<comment type="caution">
    <text evidence="2">The sequence shown here is derived from an EMBL/GenBank/DDBJ whole genome shotgun (WGS) entry which is preliminary data.</text>
</comment>
<evidence type="ECO:0000259" key="1">
    <source>
        <dbReference type="Pfam" id="PF01037"/>
    </source>
</evidence>